<sequence length="512" mass="58750">MLSCIYAIFPTEVILRQFKMSQQNAISLLIKIDFSLLSLEQKIKIKNEGRPKPNIIIVKESKCKDRIIKRSFNIETYEKNDWICGCDVTNSRSNEISWSKLGIDDLCHLSAKIKSHEKTQSHINAQLSLKLLGKQDIRQQLNSAFLKENRYILSKIIDCIRFCGAFELALRGHDEKADSINPGVFRRLINFSAELDSALKTHLEKTTVFKGISKEIQNDILDCTLTVCQNQIKIEINEADFISIIADETTDVSNFFQMSIVFRYVLTDGSPVERFWGFFNPTGHDAKCLSECIKSTLQNVLLDKQKLITQSYDGANVMSGHISGVQTLIKSDYPNAHYVHCYAHQLILIMKAASSKSKETRIFFSNLTDITNIFRVLLKELMPNTVETRWNFKSRVVNTGILIEFMDKIEATSNQTITINQAGAVCRMLLESTFIYWLNVFHRIMPQVDIIYNQLQKRSTSPVEINNAIHNIEINIKKERDNLDNIQIDEGESAAKKRRENMYLTRNIVAKE</sequence>
<protein>
    <submittedName>
        <fullName evidence="2">Zinc finger MYM-type protein 1-like</fullName>
    </submittedName>
</protein>
<proteinExistence type="predicted"/>
<comment type="caution">
    <text evidence="2">The sequence shown here is derived from an EMBL/GenBank/DDBJ whole genome shotgun (WGS) entry which is preliminary data.</text>
</comment>
<feature type="non-terminal residue" evidence="2">
    <location>
        <position position="512"/>
    </location>
</feature>
<dbReference type="AlphaFoldDB" id="A0A6G0VMN6"/>
<dbReference type="PANTHER" id="PTHR45749:SF28">
    <property type="entry name" value="ZINC FINGER MYM-TYPE PROTEIN 1-LIKE-RELATED"/>
    <property type="match status" value="1"/>
</dbReference>
<dbReference type="EMBL" id="VUJU01014434">
    <property type="protein sequence ID" value="KAF0702099.1"/>
    <property type="molecule type" value="Genomic_DNA"/>
</dbReference>
<dbReference type="PANTHER" id="PTHR45749">
    <property type="match status" value="1"/>
</dbReference>
<keyword evidence="3" id="KW-1185">Reference proteome</keyword>
<evidence type="ECO:0000259" key="1">
    <source>
        <dbReference type="Pfam" id="PF14291"/>
    </source>
</evidence>
<dbReference type="InterPro" id="IPR025398">
    <property type="entry name" value="DUF4371"/>
</dbReference>
<dbReference type="Pfam" id="PF14291">
    <property type="entry name" value="DUF4371"/>
    <property type="match status" value="1"/>
</dbReference>
<evidence type="ECO:0000313" key="3">
    <source>
        <dbReference type="Proteomes" id="UP000478052"/>
    </source>
</evidence>
<dbReference type="OrthoDB" id="8193833at2759"/>
<reference evidence="2 3" key="1">
    <citation type="submission" date="2019-08" db="EMBL/GenBank/DDBJ databases">
        <title>Whole genome of Aphis craccivora.</title>
        <authorList>
            <person name="Voronova N.V."/>
            <person name="Shulinski R.S."/>
            <person name="Bandarenka Y.V."/>
            <person name="Zhorov D.G."/>
            <person name="Warner D."/>
        </authorList>
    </citation>
    <scope>NUCLEOTIDE SEQUENCE [LARGE SCALE GENOMIC DNA]</scope>
    <source>
        <strain evidence="2">180601</strain>
        <tissue evidence="2">Whole Body</tissue>
    </source>
</reference>
<gene>
    <name evidence="2" type="ORF">FWK35_00032280</name>
</gene>
<feature type="domain" description="DUF4371" evidence="1">
    <location>
        <begin position="147"/>
        <end position="324"/>
    </location>
</feature>
<dbReference type="Proteomes" id="UP000478052">
    <property type="component" value="Unassembled WGS sequence"/>
</dbReference>
<evidence type="ECO:0000313" key="2">
    <source>
        <dbReference type="EMBL" id="KAF0702099.1"/>
    </source>
</evidence>
<accession>A0A6G0VMN6</accession>
<name>A0A6G0VMN6_APHCR</name>
<organism evidence="2 3">
    <name type="scientific">Aphis craccivora</name>
    <name type="common">Cowpea aphid</name>
    <dbReference type="NCBI Taxonomy" id="307492"/>
    <lineage>
        <taxon>Eukaryota</taxon>
        <taxon>Metazoa</taxon>
        <taxon>Ecdysozoa</taxon>
        <taxon>Arthropoda</taxon>
        <taxon>Hexapoda</taxon>
        <taxon>Insecta</taxon>
        <taxon>Pterygota</taxon>
        <taxon>Neoptera</taxon>
        <taxon>Paraneoptera</taxon>
        <taxon>Hemiptera</taxon>
        <taxon>Sternorrhyncha</taxon>
        <taxon>Aphidomorpha</taxon>
        <taxon>Aphidoidea</taxon>
        <taxon>Aphididae</taxon>
        <taxon>Aphidini</taxon>
        <taxon>Aphis</taxon>
        <taxon>Aphis</taxon>
    </lineage>
</organism>